<keyword evidence="4 7" id="KW-1133">Transmembrane helix</keyword>
<feature type="transmembrane region" description="Helical" evidence="7">
    <location>
        <begin position="341"/>
        <end position="361"/>
    </location>
</feature>
<gene>
    <name evidence="9" type="ORF">FK530_03375</name>
</gene>
<evidence type="ECO:0000259" key="8">
    <source>
        <dbReference type="Pfam" id="PF04024"/>
    </source>
</evidence>
<dbReference type="InterPro" id="IPR052027">
    <property type="entry name" value="PspC"/>
</dbReference>
<evidence type="ECO:0000256" key="3">
    <source>
        <dbReference type="ARBA" id="ARBA00022692"/>
    </source>
</evidence>
<dbReference type="GO" id="GO:0005886">
    <property type="term" value="C:plasma membrane"/>
    <property type="evidence" value="ECO:0007669"/>
    <property type="project" value="UniProtKB-SubCell"/>
</dbReference>
<reference evidence="9 10" key="1">
    <citation type="submission" date="2019-06" db="EMBL/GenBank/DDBJ databases">
        <title>Tsukamurella conjunctivitidis sp. nov., Tsukamurella assacharolytica sp. nov. and Tsukamurella sputae sp. nov. isolated from patients with conjunctivitis, bacteraemia (lymphoma) and respiratory infection (sputum) in Hong Kong.</title>
        <authorList>
            <person name="Teng J.L.L."/>
            <person name="Lee H.H."/>
            <person name="Fong J.Y.H."/>
            <person name="Fok K.M.N."/>
            <person name="Lau S.K.P."/>
            <person name="Woo P.C.Y."/>
        </authorList>
    </citation>
    <scope>NUCLEOTIDE SEQUENCE [LARGE SCALE GENOMIC DNA]</scope>
    <source>
        <strain evidence="9 10">HKU72</strain>
    </source>
</reference>
<feature type="transmembrane region" description="Helical" evidence="7">
    <location>
        <begin position="137"/>
        <end position="170"/>
    </location>
</feature>
<name>A0A5C5S747_9ACTN</name>
<evidence type="ECO:0000256" key="2">
    <source>
        <dbReference type="ARBA" id="ARBA00022475"/>
    </source>
</evidence>
<feature type="domain" description="Phage shock protein PspC N-terminal" evidence="8">
    <location>
        <begin position="68"/>
        <end position="120"/>
    </location>
</feature>
<evidence type="ECO:0000313" key="10">
    <source>
        <dbReference type="Proteomes" id="UP000319375"/>
    </source>
</evidence>
<keyword evidence="5 7" id="KW-0472">Membrane</keyword>
<evidence type="ECO:0000256" key="6">
    <source>
        <dbReference type="SAM" id="MobiDB-lite"/>
    </source>
</evidence>
<feature type="transmembrane region" description="Helical" evidence="7">
    <location>
        <begin position="91"/>
        <end position="117"/>
    </location>
</feature>
<organism evidence="9 10">
    <name type="scientific">Tsukamurella conjunctivitidis</name>
    <dbReference type="NCBI Taxonomy" id="2592068"/>
    <lineage>
        <taxon>Bacteria</taxon>
        <taxon>Bacillati</taxon>
        <taxon>Actinomycetota</taxon>
        <taxon>Actinomycetes</taxon>
        <taxon>Mycobacteriales</taxon>
        <taxon>Tsukamurellaceae</taxon>
        <taxon>Tsukamurella</taxon>
    </lineage>
</organism>
<feature type="region of interest" description="Disordered" evidence="6">
    <location>
        <begin position="209"/>
        <end position="270"/>
    </location>
</feature>
<comment type="subcellular location">
    <subcellularLocation>
        <location evidence="1">Cell membrane</location>
        <topology evidence="1">Single-pass membrane protein</topology>
    </subcellularLocation>
</comment>
<evidence type="ECO:0000256" key="1">
    <source>
        <dbReference type="ARBA" id="ARBA00004162"/>
    </source>
</evidence>
<evidence type="ECO:0000256" key="4">
    <source>
        <dbReference type="ARBA" id="ARBA00022989"/>
    </source>
</evidence>
<comment type="caution">
    <text evidence="9">The sequence shown here is derived from an EMBL/GenBank/DDBJ whole genome shotgun (WGS) entry which is preliminary data.</text>
</comment>
<evidence type="ECO:0000313" key="9">
    <source>
        <dbReference type="EMBL" id="TWS30914.1"/>
    </source>
</evidence>
<proteinExistence type="predicted"/>
<dbReference type="InterPro" id="IPR007168">
    <property type="entry name" value="Phageshock_PspC_N"/>
</dbReference>
<dbReference type="Proteomes" id="UP000319375">
    <property type="component" value="Unassembled WGS sequence"/>
</dbReference>
<evidence type="ECO:0000256" key="5">
    <source>
        <dbReference type="ARBA" id="ARBA00023136"/>
    </source>
</evidence>
<dbReference type="Pfam" id="PF04024">
    <property type="entry name" value="PspC"/>
    <property type="match status" value="1"/>
</dbReference>
<dbReference type="EMBL" id="VIGX01000001">
    <property type="protein sequence ID" value="TWS30914.1"/>
    <property type="molecule type" value="Genomic_DNA"/>
</dbReference>
<dbReference type="PANTHER" id="PTHR33885">
    <property type="entry name" value="PHAGE SHOCK PROTEIN C"/>
    <property type="match status" value="1"/>
</dbReference>
<keyword evidence="2" id="KW-1003">Cell membrane</keyword>
<dbReference type="AlphaFoldDB" id="A0A5C5S747"/>
<sequence length="500" mass="52388">MIPRWWHGYPAAGIGEAPESSPRPRGRALRFQGRSRWTGAAGARRIKGMDTTTLSSQLRQMWETRPLRARNAPIAGVCTGFARRYQVDVALVRAAFIGATVLGGLGFVAYIVGLFVLPKESEYAYGTPVQRSGPPTFVLIIAAVLAVTMGSGMSSSWPGAGLISLALLLAGWYALHQRLPVPPPGTAVSARLAPQAPVGAWQPPAAQFPWQPVWSPPAGAEPTAPPQAPEGDETPRPAPEPGPATESAAPSTPLNLQKAPAPEPAPRVQTQVTEEIHPPRWDPLGAAPFAWDLPEPAAAHAPVPVQPKRRTRVTPVTLGIALLTAAAIATVNLVLGVSISPVVAAAIVLAVVGAGLVAGAFRRSGYGLLAVAIPLAGFVVVGTMAQNVMSGFADAPRGDRQFTVADPNSLQEQYILQAGTLSLDLRGLALDHDRTLTTRVGVGETRIQVPQDMNVKVRCTVTVGDAQCPDGLNATPKPGAPTLTIDAQNNVGSVEVDRVR</sequence>
<accession>A0A5C5S747</accession>
<evidence type="ECO:0000256" key="7">
    <source>
        <dbReference type="SAM" id="Phobius"/>
    </source>
</evidence>
<keyword evidence="3 7" id="KW-0812">Transmembrane</keyword>
<feature type="transmembrane region" description="Helical" evidence="7">
    <location>
        <begin position="316"/>
        <end position="335"/>
    </location>
</feature>
<dbReference type="PANTHER" id="PTHR33885:SF3">
    <property type="entry name" value="PHAGE SHOCK PROTEIN C"/>
    <property type="match status" value="1"/>
</dbReference>
<feature type="transmembrane region" description="Helical" evidence="7">
    <location>
        <begin position="368"/>
        <end position="389"/>
    </location>
</feature>
<keyword evidence="10" id="KW-1185">Reference proteome</keyword>
<protein>
    <submittedName>
        <fullName evidence="9">PspC domain-containing protein</fullName>
    </submittedName>
</protein>